<dbReference type="CDD" id="cd00303">
    <property type="entry name" value="retropepsin_like"/>
    <property type="match status" value="1"/>
</dbReference>
<gene>
    <name evidence="3" type="ORF">OSB04_002061</name>
</gene>
<dbReference type="Pfam" id="PF17919">
    <property type="entry name" value="RT_RNaseH_2"/>
    <property type="match status" value="1"/>
</dbReference>
<dbReference type="Pfam" id="PF17921">
    <property type="entry name" value="Integrase_H2C2"/>
    <property type="match status" value="1"/>
</dbReference>
<organism evidence="3 4">
    <name type="scientific">Centaurea solstitialis</name>
    <name type="common">yellow star-thistle</name>
    <dbReference type="NCBI Taxonomy" id="347529"/>
    <lineage>
        <taxon>Eukaryota</taxon>
        <taxon>Viridiplantae</taxon>
        <taxon>Streptophyta</taxon>
        <taxon>Embryophyta</taxon>
        <taxon>Tracheophyta</taxon>
        <taxon>Spermatophyta</taxon>
        <taxon>Magnoliopsida</taxon>
        <taxon>eudicotyledons</taxon>
        <taxon>Gunneridae</taxon>
        <taxon>Pentapetalae</taxon>
        <taxon>asterids</taxon>
        <taxon>campanulids</taxon>
        <taxon>Asterales</taxon>
        <taxon>Asteraceae</taxon>
        <taxon>Carduoideae</taxon>
        <taxon>Cardueae</taxon>
        <taxon>Centaureinae</taxon>
        <taxon>Centaurea</taxon>
    </lineage>
</organism>
<dbReference type="Gene3D" id="3.30.70.270">
    <property type="match status" value="1"/>
</dbReference>
<dbReference type="SUPFAM" id="SSF53098">
    <property type="entry name" value="Ribonuclease H-like"/>
    <property type="match status" value="1"/>
</dbReference>
<dbReference type="InterPro" id="IPR041577">
    <property type="entry name" value="RT_RNaseH_2"/>
</dbReference>
<dbReference type="Gene3D" id="3.30.1330.30">
    <property type="match status" value="1"/>
</dbReference>
<dbReference type="InterPro" id="IPR043502">
    <property type="entry name" value="DNA/RNA_pol_sf"/>
</dbReference>
<dbReference type="GO" id="GO:0006310">
    <property type="term" value="P:DNA recombination"/>
    <property type="evidence" value="ECO:0007669"/>
    <property type="project" value="UniProtKB-KW"/>
</dbReference>
<dbReference type="InterPro" id="IPR012337">
    <property type="entry name" value="RNaseH-like_sf"/>
</dbReference>
<dbReference type="PROSITE" id="PS50879">
    <property type="entry name" value="RNASE_H_1"/>
    <property type="match status" value="1"/>
</dbReference>
<dbReference type="PANTHER" id="PTHR48475">
    <property type="entry name" value="RIBONUCLEASE H"/>
    <property type="match status" value="1"/>
</dbReference>
<name>A0AA38U3X0_9ASTR</name>
<dbReference type="Proteomes" id="UP001172457">
    <property type="component" value="Chromosome 1"/>
</dbReference>
<dbReference type="Gene3D" id="2.40.70.10">
    <property type="entry name" value="Acid Proteases"/>
    <property type="match status" value="1"/>
</dbReference>
<dbReference type="PANTHER" id="PTHR48475:SF2">
    <property type="entry name" value="RIBONUCLEASE H"/>
    <property type="match status" value="1"/>
</dbReference>
<protein>
    <recommendedName>
        <fullName evidence="2">RNase H type-1 domain-containing protein</fullName>
    </recommendedName>
</protein>
<reference evidence="3" key="1">
    <citation type="submission" date="2023-03" db="EMBL/GenBank/DDBJ databases">
        <title>Chromosome-scale reference genome and RAD-based genetic map of yellow starthistle (Centaurea solstitialis) reveal putative structural variation and QTLs associated with invader traits.</title>
        <authorList>
            <person name="Reatini B."/>
            <person name="Cang F.A."/>
            <person name="Jiang Q."/>
            <person name="Mckibben M.T.W."/>
            <person name="Barker M.S."/>
            <person name="Rieseberg L.H."/>
            <person name="Dlugosch K.M."/>
        </authorList>
    </citation>
    <scope>NUCLEOTIDE SEQUENCE</scope>
    <source>
        <strain evidence="3">CAN-66</strain>
        <tissue evidence="3">Leaf</tissue>
    </source>
</reference>
<keyword evidence="4" id="KW-1185">Reference proteome</keyword>
<dbReference type="Gene3D" id="1.10.340.70">
    <property type="match status" value="1"/>
</dbReference>
<dbReference type="InterPro" id="IPR041588">
    <property type="entry name" value="Integrase_H2C2"/>
</dbReference>
<evidence type="ECO:0000256" key="1">
    <source>
        <dbReference type="ARBA" id="ARBA00023172"/>
    </source>
</evidence>
<dbReference type="Pfam" id="PF00078">
    <property type="entry name" value="RVT_1"/>
    <property type="match status" value="1"/>
</dbReference>
<dbReference type="InterPro" id="IPR002156">
    <property type="entry name" value="RNaseH_domain"/>
</dbReference>
<dbReference type="EMBL" id="JARYMX010000001">
    <property type="protein sequence ID" value="KAJ9566095.1"/>
    <property type="molecule type" value="Genomic_DNA"/>
</dbReference>
<dbReference type="InterPro" id="IPR036397">
    <property type="entry name" value="RNaseH_sf"/>
</dbReference>
<evidence type="ECO:0000313" key="4">
    <source>
        <dbReference type="Proteomes" id="UP001172457"/>
    </source>
</evidence>
<dbReference type="Pfam" id="PF13456">
    <property type="entry name" value="RVT_3"/>
    <property type="match status" value="1"/>
</dbReference>
<keyword evidence="1" id="KW-0233">DNA recombination</keyword>
<dbReference type="CDD" id="cd09279">
    <property type="entry name" value="RNase_HI_like"/>
    <property type="match status" value="1"/>
</dbReference>
<accession>A0AA38U3X0</accession>
<evidence type="ECO:0000259" key="2">
    <source>
        <dbReference type="PROSITE" id="PS50879"/>
    </source>
</evidence>
<dbReference type="InterPro" id="IPR000477">
    <property type="entry name" value="RT_dom"/>
</dbReference>
<dbReference type="Gene3D" id="3.30.420.10">
    <property type="entry name" value="Ribonuclease H-like superfamily/Ribonuclease H"/>
    <property type="match status" value="1"/>
</dbReference>
<dbReference type="InterPro" id="IPR043128">
    <property type="entry name" value="Rev_trsase/Diguanyl_cyclase"/>
</dbReference>
<dbReference type="InterPro" id="IPR029064">
    <property type="entry name" value="Ribosomal_eL30-like_sf"/>
</dbReference>
<dbReference type="CDD" id="cd01647">
    <property type="entry name" value="RT_LTR"/>
    <property type="match status" value="1"/>
</dbReference>
<dbReference type="InterPro" id="IPR021109">
    <property type="entry name" value="Peptidase_aspartic_dom_sf"/>
</dbReference>
<evidence type="ECO:0000313" key="3">
    <source>
        <dbReference type="EMBL" id="KAJ9566095.1"/>
    </source>
</evidence>
<sequence length="1323" mass="151182">MSSELALHGPLGVLVELHNHMHCYSLQDRKLIIISNNCPPLRKSEIEYYAMLVGVHHYNEQVVSYVSFDSIKIDRYKQDSRSGYNLDINSQQYRWIYKTQISIRQFASSRKMEKQTSDLYYIVQKSGETIRDYFNRFNAAMIEIKNCDVKTAIEAYKRGLEDSSGLYLELTKYPPENFDDVRARTLAFMRIEDGALFRRKHSAEKKPLGAQKHDFKHKRVNKIGNPRHESKARPGKGTVKIRYPELSTYNFAGTSKDLVDSLRKIDANVRWPKKSDKPSKDKDQNRWCDFHDDHGHTTDECISLKKEISYLKSKGHLKGLIPEEQGRPASPVHTKVVNCITGGSEVCGLTYSAAKRHVRDGPDEHPIPGEARSKTEKELDAMAITFDQDDTQGVHHKHHDALVIQLTVGNCSTKRILIDGGSSANVIFADTLKVMGIERSEIVRRSTTLIGFNGDPMNTLGEIILPVFAKGINKQTKFNVVDCQSAYNVILGRPWIHEMKAIPSTYHQKIKFPSPWGIQEIASENKVARECYKITMKTNQDGKKSNDDLRLEEVVLDPEHPDRKVFVGASLPPDIKNTIISFLQEHSDCFAWSHEDMVGIDPSIISHKLNVDPTFKPIKQKRRKFAPERNKVINDEVDNLLKTGKIREVKYPEWLANVVVVQKKNGKWRVCIDFTDLNKACPKDPFPLPHIDAMVDATAGHELIQPNIDAHGRQEKTAFMTDKGIYCYKVMPFGLKNAGSTYQRLVNMMFKEHLGRTMEVYIDDMLVKSEHSIDHVAHLKQSFDILRQYKMKLNPTKCSFGVRAGKFLGYLVTQRGIEASPEQVKAITEIQSPRNVKEVQKLTGRNQGFLWTDEHEKALQELKQYMTSPPLLTKPVEGESLQLYLAVSKNATSAVLVREEDQRQQPIYYVSKSFLDAETRYTSMEKLLLGLMTAAKKLRHYFESHHIIVVTNYPLKTVLRKPELTGRLAKWSIYLSGFDIEFKPKTAIKSQVLADFVAEFSPGLEPTMCDEVVMISDNKPWILYVDGSSNVRGCGLGIVLKSSQGGNIAYSVRCEFKATNNEAEYEALIAGLDIALRLGAKQLHVRSDSLLVVNQVNGDFQAKDSKMMSYLKAVKDRIARFEQFLIEQIPRDLNMQADALANLGSAFHDPFMENIPILHLTTPTIEANDEVQMNEEIYNWSLDVWNYLKHDQLPEDKMEARKTRSKASRYTIFEDQLYRRSTTGILLRCITSKVQINQILQEMHDGECGNHTGGRSLANRISRQGYYWPTLREDAITYVQRCDACQKHSGMIHRPSEPLHSVLVPWPFMRWGMCWVFADRINR</sequence>
<feature type="domain" description="RNase H type-1" evidence="2">
    <location>
        <begin position="1017"/>
        <end position="1146"/>
    </location>
</feature>
<proteinExistence type="predicted"/>
<dbReference type="Gene3D" id="3.10.10.10">
    <property type="entry name" value="HIV Type 1 Reverse Transcriptase, subunit A, domain 1"/>
    <property type="match status" value="1"/>
</dbReference>
<comment type="caution">
    <text evidence="3">The sequence shown here is derived from an EMBL/GenBank/DDBJ whole genome shotgun (WGS) entry which is preliminary data.</text>
</comment>
<dbReference type="SUPFAM" id="SSF50630">
    <property type="entry name" value="Acid proteases"/>
    <property type="match status" value="1"/>
</dbReference>
<dbReference type="GO" id="GO:0004523">
    <property type="term" value="F:RNA-DNA hybrid ribonuclease activity"/>
    <property type="evidence" value="ECO:0007669"/>
    <property type="project" value="InterPro"/>
</dbReference>
<dbReference type="SUPFAM" id="SSF56672">
    <property type="entry name" value="DNA/RNA polymerases"/>
    <property type="match status" value="1"/>
</dbReference>
<dbReference type="CDD" id="cd09274">
    <property type="entry name" value="RNase_HI_RT_Ty3"/>
    <property type="match status" value="1"/>
</dbReference>
<dbReference type="GO" id="GO:0003676">
    <property type="term" value="F:nucleic acid binding"/>
    <property type="evidence" value="ECO:0007669"/>
    <property type="project" value="InterPro"/>
</dbReference>